<feature type="signal peptide" evidence="8">
    <location>
        <begin position="1"/>
        <end position="21"/>
    </location>
</feature>
<evidence type="ECO:0000256" key="6">
    <source>
        <dbReference type="ARBA" id="ARBA00023288"/>
    </source>
</evidence>
<protein>
    <submittedName>
        <fullName evidence="10">BMP family ABC transporter substrate-binding protein</fullName>
    </submittedName>
</protein>
<evidence type="ECO:0000256" key="2">
    <source>
        <dbReference type="ARBA" id="ARBA00008610"/>
    </source>
</evidence>
<keyword evidence="6" id="KW-0449">Lipoprotein</keyword>
<sequence>MKKSIASLLTMGALSAMLAVAATGCAGTGKTEGTTVGTTAAGQSTAEKKENEASTTDGKGKKAVYLVNGSLGDKGFFDSAAKGMDLVHKDLGWETKIVEMGRDETSYESNFLDAADQDWDLIVAGTFSVREQIEETSAKYPEKTFLAFDCAINRDVATEGNVLGITYNSNEASYLAGVMAAKMLDSGDAKIDASKRILGFVGSMDSANINDFLVGYIEGVKSVDPSIRVLTSYVGSFEDVPKCLEMTTQLYNQGAQMVYAPASQSILGAATAAKNCDKYLIACDQDLYTQLKTDQADLAANIITSTLKNVGESIETAVKGLESGEMNGTQDYVMGLKSGAVGLAENENYEKLASDDAKKAVEDAKKKIIDGEIKVDRAVDMKTEDVAALRDSMK</sequence>
<feature type="domain" description="ABC transporter substrate-binding protein PnrA-like" evidence="9">
    <location>
        <begin position="62"/>
        <end position="375"/>
    </location>
</feature>
<comment type="subcellular location">
    <subcellularLocation>
        <location evidence="1">Cell membrane</location>
        <topology evidence="1">Lipid-anchor</topology>
    </subcellularLocation>
</comment>
<dbReference type="EMBL" id="JABZRB010000248">
    <property type="protein sequence ID" value="MBF1305738.1"/>
    <property type="molecule type" value="Genomic_DNA"/>
</dbReference>
<dbReference type="SUPFAM" id="SSF53822">
    <property type="entry name" value="Periplasmic binding protein-like I"/>
    <property type="match status" value="1"/>
</dbReference>
<dbReference type="InterPro" id="IPR028082">
    <property type="entry name" value="Peripla_BP_I"/>
</dbReference>
<dbReference type="Gene3D" id="3.40.50.2300">
    <property type="match status" value="2"/>
</dbReference>
<gene>
    <name evidence="10" type="ORF">HXM91_07815</name>
</gene>
<comment type="caution">
    <text evidence="10">The sequence shown here is derived from an EMBL/GenBank/DDBJ whole genome shotgun (WGS) entry which is preliminary data.</text>
</comment>
<comment type="similarity">
    <text evidence="2">Belongs to the BMP lipoprotein family.</text>
</comment>
<dbReference type="InterPro" id="IPR003760">
    <property type="entry name" value="PnrA-like"/>
</dbReference>
<dbReference type="PANTHER" id="PTHR34296:SF2">
    <property type="entry name" value="ABC TRANSPORTER GUANOSINE-BINDING PROTEIN NUPN"/>
    <property type="match status" value="1"/>
</dbReference>
<dbReference type="InterPro" id="IPR050957">
    <property type="entry name" value="BMP_lipoprotein"/>
</dbReference>
<evidence type="ECO:0000256" key="5">
    <source>
        <dbReference type="ARBA" id="ARBA00023136"/>
    </source>
</evidence>
<dbReference type="Proteomes" id="UP000780721">
    <property type="component" value="Unassembled WGS sequence"/>
</dbReference>
<feature type="chain" id="PRO_5038692217" evidence="8">
    <location>
        <begin position="22"/>
        <end position="394"/>
    </location>
</feature>
<evidence type="ECO:0000256" key="4">
    <source>
        <dbReference type="ARBA" id="ARBA00022729"/>
    </source>
</evidence>
<evidence type="ECO:0000256" key="3">
    <source>
        <dbReference type="ARBA" id="ARBA00022475"/>
    </source>
</evidence>
<evidence type="ECO:0000313" key="10">
    <source>
        <dbReference type="EMBL" id="MBF1305738.1"/>
    </source>
</evidence>
<name>A0A930H4Y7_9FIRM</name>
<dbReference type="Pfam" id="PF02608">
    <property type="entry name" value="Bmp"/>
    <property type="match status" value="1"/>
</dbReference>
<feature type="region of interest" description="Disordered" evidence="7">
    <location>
        <begin position="31"/>
        <end position="55"/>
    </location>
</feature>
<evidence type="ECO:0000259" key="9">
    <source>
        <dbReference type="Pfam" id="PF02608"/>
    </source>
</evidence>
<evidence type="ECO:0000256" key="7">
    <source>
        <dbReference type="SAM" id="MobiDB-lite"/>
    </source>
</evidence>
<keyword evidence="4 8" id="KW-0732">Signal</keyword>
<evidence type="ECO:0000256" key="1">
    <source>
        <dbReference type="ARBA" id="ARBA00004193"/>
    </source>
</evidence>
<organism evidence="10 11">
    <name type="scientific">Oribacterium sinus</name>
    <dbReference type="NCBI Taxonomy" id="237576"/>
    <lineage>
        <taxon>Bacteria</taxon>
        <taxon>Bacillati</taxon>
        <taxon>Bacillota</taxon>
        <taxon>Clostridia</taxon>
        <taxon>Lachnospirales</taxon>
        <taxon>Lachnospiraceae</taxon>
        <taxon>Oribacterium</taxon>
    </lineage>
</organism>
<evidence type="ECO:0000313" key="11">
    <source>
        <dbReference type="Proteomes" id="UP000780721"/>
    </source>
</evidence>
<dbReference type="AlphaFoldDB" id="A0A930H4Y7"/>
<keyword evidence="5" id="KW-0472">Membrane</keyword>
<proteinExistence type="inferred from homology"/>
<dbReference type="PROSITE" id="PS51257">
    <property type="entry name" value="PROKAR_LIPOPROTEIN"/>
    <property type="match status" value="1"/>
</dbReference>
<feature type="compositionally biased region" description="Low complexity" evidence="7">
    <location>
        <begin position="31"/>
        <end position="45"/>
    </location>
</feature>
<dbReference type="GO" id="GO:0005886">
    <property type="term" value="C:plasma membrane"/>
    <property type="evidence" value="ECO:0007669"/>
    <property type="project" value="UniProtKB-SubCell"/>
</dbReference>
<reference evidence="10" key="1">
    <citation type="submission" date="2020-04" db="EMBL/GenBank/DDBJ databases">
        <title>Deep metagenomics examines the oral microbiome during advanced dental caries in children, revealing novel taxa and co-occurrences with host molecules.</title>
        <authorList>
            <person name="Baker J.L."/>
            <person name="Morton J.T."/>
            <person name="Dinis M."/>
            <person name="Alvarez R."/>
            <person name="Tran N.C."/>
            <person name="Knight R."/>
            <person name="Edlund A."/>
        </authorList>
    </citation>
    <scope>NUCLEOTIDE SEQUENCE</scope>
    <source>
        <strain evidence="10">JCVI_48_bin.5</strain>
    </source>
</reference>
<dbReference type="PANTHER" id="PTHR34296">
    <property type="entry name" value="TRANSCRIPTIONAL ACTIVATOR PROTEIN MED"/>
    <property type="match status" value="1"/>
</dbReference>
<accession>A0A930H4Y7</accession>
<keyword evidence="3" id="KW-1003">Cell membrane</keyword>
<evidence type="ECO:0000256" key="8">
    <source>
        <dbReference type="SAM" id="SignalP"/>
    </source>
</evidence>